<dbReference type="Proteomes" id="UP001055879">
    <property type="component" value="Linkage Group LG01"/>
</dbReference>
<sequence length="208" mass="22566">MPEPIIRSFGILKKCAAKAYPAYPAYPQEHFPAPATTIPTLATGPALAYPPSHRAQNKFDRRYSTIVDSYNSLEQSNEWTTGEVEDAKYGRDDRGYYNGGGRGGYYNGGGRGGYHNGGGRGGYYNGGGHGGYNHGGGRGGGYCRYGCCGGGRYYNGGCRCCSTAAEATVYEQAHQIDRSRHRYNRAILLLLRSASIYMQPKHSCLCAI</sequence>
<evidence type="ECO:0000313" key="1">
    <source>
        <dbReference type="EMBL" id="KAI3769594.1"/>
    </source>
</evidence>
<dbReference type="EMBL" id="CM042047">
    <property type="protein sequence ID" value="KAI3769594.1"/>
    <property type="molecule type" value="Genomic_DNA"/>
</dbReference>
<comment type="caution">
    <text evidence="1">The sequence shown here is derived from an EMBL/GenBank/DDBJ whole genome shotgun (WGS) entry which is preliminary data.</text>
</comment>
<gene>
    <name evidence="1" type="ORF">L6452_00703</name>
</gene>
<organism evidence="1 2">
    <name type="scientific">Arctium lappa</name>
    <name type="common">Greater burdock</name>
    <name type="synonym">Lappa major</name>
    <dbReference type="NCBI Taxonomy" id="4217"/>
    <lineage>
        <taxon>Eukaryota</taxon>
        <taxon>Viridiplantae</taxon>
        <taxon>Streptophyta</taxon>
        <taxon>Embryophyta</taxon>
        <taxon>Tracheophyta</taxon>
        <taxon>Spermatophyta</taxon>
        <taxon>Magnoliopsida</taxon>
        <taxon>eudicotyledons</taxon>
        <taxon>Gunneridae</taxon>
        <taxon>Pentapetalae</taxon>
        <taxon>asterids</taxon>
        <taxon>campanulids</taxon>
        <taxon>Asterales</taxon>
        <taxon>Asteraceae</taxon>
        <taxon>Carduoideae</taxon>
        <taxon>Cardueae</taxon>
        <taxon>Arctiinae</taxon>
        <taxon>Arctium</taxon>
    </lineage>
</organism>
<proteinExistence type="predicted"/>
<protein>
    <submittedName>
        <fullName evidence="1">Uncharacterized protein</fullName>
    </submittedName>
</protein>
<reference evidence="1 2" key="2">
    <citation type="journal article" date="2022" name="Mol. Ecol. Resour.">
        <title>The genomes of chicory, endive, great burdock and yacon provide insights into Asteraceae paleo-polyploidization history and plant inulin production.</title>
        <authorList>
            <person name="Fan W."/>
            <person name="Wang S."/>
            <person name="Wang H."/>
            <person name="Wang A."/>
            <person name="Jiang F."/>
            <person name="Liu H."/>
            <person name="Zhao H."/>
            <person name="Xu D."/>
            <person name="Zhang Y."/>
        </authorList>
    </citation>
    <scope>NUCLEOTIDE SEQUENCE [LARGE SCALE GENOMIC DNA]</scope>
    <source>
        <strain evidence="2">cv. Niubang</strain>
    </source>
</reference>
<evidence type="ECO:0000313" key="2">
    <source>
        <dbReference type="Proteomes" id="UP001055879"/>
    </source>
</evidence>
<keyword evidence="2" id="KW-1185">Reference proteome</keyword>
<accession>A0ACB9FES5</accession>
<name>A0ACB9FES5_ARCLA</name>
<reference evidence="2" key="1">
    <citation type="journal article" date="2022" name="Mol. Ecol. Resour.">
        <title>The genomes of chicory, endive, great burdock and yacon provide insights into Asteraceae palaeo-polyploidization history and plant inulin production.</title>
        <authorList>
            <person name="Fan W."/>
            <person name="Wang S."/>
            <person name="Wang H."/>
            <person name="Wang A."/>
            <person name="Jiang F."/>
            <person name="Liu H."/>
            <person name="Zhao H."/>
            <person name="Xu D."/>
            <person name="Zhang Y."/>
        </authorList>
    </citation>
    <scope>NUCLEOTIDE SEQUENCE [LARGE SCALE GENOMIC DNA]</scope>
    <source>
        <strain evidence="2">cv. Niubang</strain>
    </source>
</reference>